<dbReference type="AlphaFoldDB" id="A0A1I8G4C0"/>
<dbReference type="Gene3D" id="3.90.550.20">
    <property type="match status" value="1"/>
</dbReference>
<dbReference type="PANTHER" id="PTHR32385">
    <property type="entry name" value="MANNOSYL PHOSPHORYLINOSITOL CERAMIDE SYNTHASE"/>
    <property type="match status" value="1"/>
</dbReference>
<dbReference type="GO" id="GO:0051999">
    <property type="term" value="P:mannosyl-inositol phosphorylceramide biosynthetic process"/>
    <property type="evidence" value="ECO:0007669"/>
    <property type="project" value="TreeGrafter"/>
</dbReference>
<dbReference type="Proteomes" id="UP000095280">
    <property type="component" value="Unplaced"/>
</dbReference>
<keyword evidence="1" id="KW-0472">Membrane</keyword>
<reference evidence="3 4" key="1">
    <citation type="submission" date="2016-11" db="UniProtKB">
        <authorList>
            <consortium name="WormBaseParasite"/>
        </authorList>
    </citation>
    <scope>IDENTIFICATION</scope>
</reference>
<feature type="transmembrane region" description="Helical" evidence="1">
    <location>
        <begin position="12"/>
        <end position="30"/>
    </location>
</feature>
<evidence type="ECO:0000313" key="4">
    <source>
        <dbReference type="WBParaSite" id="maker-uti_cns_0000958-snap-gene-0.13-mRNA-1"/>
    </source>
</evidence>
<organism evidence="2 3">
    <name type="scientific">Macrostomum lignano</name>
    <dbReference type="NCBI Taxonomy" id="282301"/>
    <lineage>
        <taxon>Eukaryota</taxon>
        <taxon>Metazoa</taxon>
        <taxon>Spiralia</taxon>
        <taxon>Lophotrochozoa</taxon>
        <taxon>Platyhelminthes</taxon>
        <taxon>Rhabditophora</taxon>
        <taxon>Macrostomorpha</taxon>
        <taxon>Macrostomida</taxon>
        <taxon>Macrostomidae</taxon>
        <taxon>Macrostomum</taxon>
    </lineage>
</organism>
<sequence>MIMTSLSKIRKLLFICLLMVCVTLWIYFATTNSHWMRRHLGYWPISNASQQDYYNSFISFCDPSADGLSDNCGSTEKPTTREPSTIKQIPKLLHQTFARSQVFAAYKPYIESCLRLNPDWKYYLWTDRDIDLLIKLHYPHLAKKFKLFKHKLEKSDAIRRPFFPSLANYSAFVDQENTMQAQIVWNRSFNAMNSGMGATPGHPFFNRSIAELLKVRKFGDPVSSTGPDLLTRTLKAYWEEGQDGGRHPVDLLPDYVMSPVMDAIQNYPGRCKGVPRGKNKQSIITAAKLKLKKNATLFEYEKGCLKLESRKFKLDSDIGPNTIAIHRFRHLGYPQNARQHARRLFNAATQFANRIHFFSNEKDKTTLLNPSPAQFNSRNKTGILKQ</sequence>
<dbReference type="SUPFAM" id="SSF53448">
    <property type="entry name" value="Nucleotide-diphospho-sugar transferases"/>
    <property type="match status" value="1"/>
</dbReference>
<dbReference type="PANTHER" id="PTHR32385:SF15">
    <property type="entry name" value="INOSITOL PHOSPHOCERAMIDE MANNOSYLTRANSFERASE 1"/>
    <property type="match status" value="1"/>
</dbReference>
<evidence type="ECO:0000256" key="1">
    <source>
        <dbReference type="SAM" id="Phobius"/>
    </source>
</evidence>
<keyword evidence="1" id="KW-0812">Transmembrane</keyword>
<dbReference type="WBParaSite" id="maker-uti_cns_0000794-snap-gene-1.11-mRNA-1">
    <property type="protein sequence ID" value="maker-uti_cns_0000794-snap-gene-1.11-mRNA-1"/>
    <property type="gene ID" value="maker-uti_cns_0000794-snap-gene-1.11"/>
</dbReference>
<keyword evidence="2" id="KW-1185">Reference proteome</keyword>
<evidence type="ECO:0000313" key="2">
    <source>
        <dbReference type="Proteomes" id="UP000095280"/>
    </source>
</evidence>
<evidence type="ECO:0000313" key="3">
    <source>
        <dbReference type="WBParaSite" id="maker-uti_cns_0000794-snap-gene-1.11-mRNA-1"/>
    </source>
</evidence>
<proteinExistence type="predicted"/>
<dbReference type="InterPro" id="IPR029044">
    <property type="entry name" value="Nucleotide-diphossugar_trans"/>
</dbReference>
<dbReference type="WBParaSite" id="maker-uti_cns_0000958-snap-gene-0.13-mRNA-1">
    <property type="protein sequence ID" value="maker-uti_cns_0000958-snap-gene-0.13-mRNA-1"/>
    <property type="gene ID" value="maker-uti_cns_0000958-snap-gene-0.13"/>
</dbReference>
<protein>
    <submittedName>
        <fullName evidence="3 4">Sulfotransfer_1 domain-containing protein</fullName>
    </submittedName>
</protein>
<name>A0A1I8G4C0_9PLAT</name>
<accession>A0A1I8G4C0</accession>
<dbReference type="GO" id="GO:0016020">
    <property type="term" value="C:membrane"/>
    <property type="evidence" value="ECO:0007669"/>
    <property type="project" value="GOC"/>
</dbReference>
<keyword evidence="1" id="KW-1133">Transmembrane helix</keyword>
<dbReference type="InterPro" id="IPR051706">
    <property type="entry name" value="Glycosyltransferase_domain"/>
</dbReference>
<dbReference type="GO" id="GO:0000030">
    <property type="term" value="F:mannosyltransferase activity"/>
    <property type="evidence" value="ECO:0007669"/>
    <property type="project" value="TreeGrafter"/>
</dbReference>